<organism evidence="2 3">
    <name type="scientific">Actinophytocola xanthii</name>
    <dbReference type="NCBI Taxonomy" id="1912961"/>
    <lineage>
        <taxon>Bacteria</taxon>
        <taxon>Bacillati</taxon>
        <taxon>Actinomycetota</taxon>
        <taxon>Actinomycetes</taxon>
        <taxon>Pseudonocardiales</taxon>
        <taxon>Pseudonocardiaceae</taxon>
    </lineage>
</organism>
<dbReference type="Pfam" id="PF01636">
    <property type="entry name" value="APH"/>
    <property type="match status" value="1"/>
</dbReference>
<evidence type="ECO:0000259" key="1">
    <source>
        <dbReference type="Pfam" id="PF01636"/>
    </source>
</evidence>
<accession>A0A1Q8CLB2</accession>
<dbReference type="InterPro" id="IPR011009">
    <property type="entry name" value="Kinase-like_dom_sf"/>
</dbReference>
<gene>
    <name evidence="2" type="ORF">BU204_23000</name>
</gene>
<evidence type="ECO:0000313" key="3">
    <source>
        <dbReference type="Proteomes" id="UP000185596"/>
    </source>
</evidence>
<name>A0A1Q8CLB2_9PSEU</name>
<dbReference type="STRING" id="1912961.BU204_23000"/>
<protein>
    <recommendedName>
        <fullName evidence="1">Aminoglycoside phosphotransferase domain-containing protein</fullName>
    </recommendedName>
</protein>
<evidence type="ECO:0000313" key="2">
    <source>
        <dbReference type="EMBL" id="OLF15142.1"/>
    </source>
</evidence>
<dbReference type="SUPFAM" id="SSF56112">
    <property type="entry name" value="Protein kinase-like (PK-like)"/>
    <property type="match status" value="1"/>
</dbReference>
<dbReference type="InterPro" id="IPR002575">
    <property type="entry name" value="Aminoglycoside_PTrfase"/>
</dbReference>
<dbReference type="AlphaFoldDB" id="A0A1Q8CLB2"/>
<comment type="caution">
    <text evidence="2">The sequence shown here is derived from an EMBL/GenBank/DDBJ whole genome shotgun (WGS) entry which is preliminary data.</text>
</comment>
<dbReference type="RefSeq" id="WP_075127811.1">
    <property type="nucleotide sequence ID" value="NZ_MSIE01000044.1"/>
</dbReference>
<sequence length="316" mass="34052">MTPEPTGIATWSTPEWMAGAVSWMDTELAAAGLRRTGPVTQPHLRAWSTVLTAPTGQGPVWLKAPGPRAVFEVPLYELLGRVVPDRVLTPIAVDLDRGWLLLPDGGPTLHAAGAGDAELAEMLPRYGQLQRDLAGEVDALLAIGLTDMRASAMPARFEEALEVARRLTADEEDRAAVEAVAALRPEFTEWCHRLAASPVPSSLDHNDLHTANIFADGTRFYDWGDAVVAHSFASMLVALNFAADVPRLRDAYLEPFTDLAPRAELVAEVELACRVSKAARALVWERALAADPTGFERAPLLTLLAVGDPSWLTLGA</sequence>
<dbReference type="Proteomes" id="UP000185596">
    <property type="component" value="Unassembled WGS sequence"/>
</dbReference>
<dbReference type="OrthoDB" id="101887at2"/>
<keyword evidence="3" id="KW-1185">Reference proteome</keyword>
<feature type="domain" description="Aminoglycoside phosphotransferase" evidence="1">
    <location>
        <begin position="99"/>
        <end position="256"/>
    </location>
</feature>
<proteinExistence type="predicted"/>
<reference evidence="2 3" key="1">
    <citation type="submission" date="2016-12" db="EMBL/GenBank/DDBJ databases">
        <title>The draft genome sequence of Actinophytocola sp. 11-183.</title>
        <authorList>
            <person name="Wang W."/>
            <person name="Yuan L."/>
        </authorList>
    </citation>
    <scope>NUCLEOTIDE SEQUENCE [LARGE SCALE GENOMIC DNA]</scope>
    <source>
        <strain evidence="2 3">11-183</strain>
    </source>
</reference>
<dbReference type="EMBL" id="MSIE01000044">
    <property type="protein sequence ID" value="OLF15142.1"/>
    <property type="molecule type" value="Genomic_DNA"/>
</dbReference>